<evidence type="ECO:0000313" key="3">
    <source>
        <dbReference type="Proteomes" id="UP001157034"/>
    </source>
</evidence>
<accession>A0ABQ6KC84</accession>
<reference evidence="3" key="1">
    <citation type="journal article" date="2019" name="Int. J. Syst. Evol. Microbiol.">
        <title>The Global Catalogue of Microorganisms (GCM) 10K type strain sequencing project: providing services to taxonomists for standard genome sequencing and annotation.</title>
        <authorList>
            <consortium name="The Broad Institute Genomics Platform"/>
            <consortium name="The Broad Institute Genome Sequencing Center for Infectious Disease"/>
            <person name="Wu L."/>
            <person name="Ma J."/>
        </authorList>
    </citation>
    <scope>NUCLEOTIDE SEQUENCE [LARGE SCALE GENOMIC DNA]</scope>
    <source>
        <strain evidence="3">NBRC 108894</strain>
    </source>
</reference>
<evidence type="ECO:0000313" key="2">
    <source>
        <dbReference type="EMBL" id="GMA96454.1"/>
    </source>
</evidence>
<evidence type="ECO:0000256" key="1">
    <source>
        <dbReference type="SAM" id="MobiDB-lite"/>
    </source>
</evidence>
<comment type="caution">
    <text evidence="2">The sequence shown here is derived from an EMBL/GenBank/DDBJ whole genome shotgun (WGS) entry which is preliminary data.</text>
</comment>
<feature type="compositionally biased region" description="Polar residues" evidence="1">
    <location>
        <begin position="116"/>
        <end position="128"/>
    </location>
</feature>
<keyword evidence="3" id="KW-1185">Reference proteome</keyword>
<sequence length="141" mass="15369">MSYDKNPWGTRILDQTQKTHSQFVFDGLVEHFSDAAKEAAGNNEQKIFTGGRFIGIARVLLAAASLYAKATSLRASFDMPNAPSCARRRRTPGRCATSTSPTRSTPASGKPPARASTCSWASRGSSYQARRPNLRRTWTSG</sequence>
<dbReference type="EMBL" id="BSVB01000001">
    <property type="protein sequence ID" value="GMA96454.1"/>
    <property type="molecule type" value="Genomic_DNA"/>
</dbReference>
<feature type="region of interest" description="Disordered" evidence="1">
    <location>
        <begin position="78"/>
        <end position="141"/>
    </location>
</feature>
<dbReference type="RefSeq" id="WP_284255022.1">
    <property type="nucleotide sequence ID" value="NZ_BSVB01000001.1"/>
</dbReference>
<proteinExistence type="predicted"/>
<gene>
    <name evidence="2" type="ORF">GCM10025881_32780</name>
</gene>
<protein>
    <submittedName>
        <fullName evidence="2">Uncharacterized protein</fullName>
    </submittedName>
</protein>
<dbReference type="Proteomes" id="UP001157034">
    <property type="component" value="Unassembled WGS sequence"/>
</dbReference>
<name>A0ABQ6KC84_9MICO</name>
<feature type="compositionally biased region" description="Low complexity" evidence="1">
    <location>
        <begin position="96"/>
        <end position="108"/>
    </location>
</feature>
<organism evidence="2 3">
    <name type="scientific">Pseudolysinimonas kribbensis</name>
    <dbReference type="NCBI Taxonomy" id="433641"/>
    <lineage>
        <taxon>Bacteria</taxon>
        <taxon>Bacillati</taxon>
        <taxon>Actinomycetota</taxon>
        <taxon>Actinomycetes</taxon>
        <taxon>Micrococcales</taxon>
        <taxon>Microbacteriaceae</taxon>
        <taxon>Pseudolysinimonas</taxon>
    </lineage>
</organism>